<dbReference type="GO" id="GO:0006508">
    <property type="term" value="P:proteolysis"/>
    <property type="evidence" value="ECO:0007669"/>
    <property type="project" value="InterPro"/>
</dbReference>
<protein>
    <submittedName>
        <fullName evidence="4">Dienelactone hydrolase</fullName>
    </submittedName>
</protein>
<evidence type="ECO:0000313" key="5">
    <source>
        <dbReference type="Proteomes" id="UP000588068"/>
    </source>
</evidence>
<dbReference type="PANTHER" id="PTHR42776:SF27">
    <property type="entry name" value="DIPEPTIDYL PEPTIDASE FAMILY MEMBER 6"/>
    <property type="match status" value="1"/>
</dbReference>
<gene>
    <name evidence="4" type="ORF">HNQ60_000219</name>
</gene>
<keyword evidence="1 4" id="KW-0378">Hydrolase</keyword>
<organism evidence="4 5">
    <name type="scientific">Povalibacter uvarum</name>
    <dbReference type="NCBI Taxonomy" id="732238"/>
    <lineage>
        <taxon>Bacteria</taxon>
        <taxon>Pseudomonadati</taxon>
        <taxon>Pseudomonadota</taxon>
        <taxon>Gammaproteobacteria</taxon>
        <taxon>Steroidobacterales</taxon>
        <taxon>Steroidobacteraceae</taxon>
        <taxon>Povalibacter</taxon>
    </lineage>
</organism>
<keyword evidence="2" id="KW-0732">Signal</keyword>
<dbReference type="Gene3D" id="2.130.10.10">
    <property type="entry name" value="YVTN repeat-like/Quinoprotein amine dehydrogenase"/>
    <property type="match status" value="1"/>
</dbReference>
<dbReference type="PANTHER" id="PTHR42776">
    <property type="entry name" value="SERINE PEPTIDASE S9 FAMILY MEMBER"/>
    <property type="match status" value="1"/>
</dbReference>
<dbReference type="InterPro" id="IPR029058">
    <property type="entry name" value="AB_hydrolase_fold"/>
</dbReference>
<reference evidence="4 5" key="1">
    <citation type="submission" date="2020-08" db="EMBL/GenBank/DDBJ databases">
        <title>Genomic Encyclopedia of Type Strains, Phase IV (KMG-IV): sequencing the most valuable type-strain genomes for metagenomic binning, comparative biology and taxonomic classification.</title>
        <authorList>
            <person name="Goeker M."/>
        </authorList>
    </citation>
    <scope>NUCLEOTIDE SEQUENCE [LARGE SCALE GENOMIC DNA]</scope>
    <source>
        <strain evidence="4 5">DSM 26723</strain>
    </source>
</reference>
<dbReference type="RefSeq" id="WP_184329176.1">
    <property type="nucleotide sequence ID" value="NZ_JACHHZ010000001.1"/>
</dbReference>
<evidence type="ECO:0000256" key="1">
    <source>
        <dbReference type="ARBA" id="ARBA00022801"/>
    </source>
</evidence>
<feature type="domain" description="Peptidase S9 prolyl oligopeptidase catalytic" evidence="3">
    <location>
        <begin position="443"/>
        <end position="654"/>
    </location>
</feature>
<evidence type="ECO:0000256" key="2">
    <source>
        <dbReference type="SAM" id="SignalP"/>
    </source>
</evidence>
<proteinExistence type="predicted"/>
<feature type="signal peptide" evidence="2">
    <location>
        <begin position="1"/>
        <end position="20"/>
    </location>
</feature>
<comment type="caution">
    <text evidence="4">The sequence shown here is derived from an EMBL/GenBank/DDBJ whole genome shotgun (WGS) entry which is preliminary data.</text>
</comment>
<dbReference type="InterPro" id="IPR001375">
    <property type="entry name" value="Peptidase_S9_cat"/>
</dbReference>
<dbReference type="SUPFAM" id="SSF53474">
    <property type="entry name" value="alpha/beta-Hydrolases"/>
    <property type="match status" value="1"/>
</dbReference>
<feature type="chain" id="PRO_5032979902" evidence="2">
    <location>
        <begin position="21"/>
        <end position="658"/>
    </location>
</feature>
<keyword evidence="5" id="KW-1185">Reference proteome</keyword>
<dbReference type="AlphaFoldDB" id="A0A841HFB0"/>
<dbReference type="Gene3D" id="3.40.50.1820">
    <property type="entry name" value="alpha/beta hydrolase"/>
    <property type="match status" value="1"/>
</dbReference>
<dbReference type="EMBL" id="JACHHZ010000001">
    <property type="protein sequence ID" value="MBB6091373.1"/>
    <property type="molecule type" value="Genomic_DNA"/>
</dbReference>
<dbReference type="InterPro" id="IPR015943">
    <property type="entry name" value="WD40/YVTN_repeat-like_dom_sf"/>
</dbReference>
<accession>A0A841HFB0</accession>
<dbReference type="GO" id="GO:0004252">
    <property type="term" value="F:serine-type endopeptidase activity"/>
    <property type="evidence" value="ECO:0007669"/>
    <property type="project" value="TreeGrafter"/>
</dbReference>
<dbReference type="SUPFAM" id="SSF82171">
    <property type="entry name" value="DPP6 N-terminal domain-like"/>
    <property type="match status" value="1"/>
</dbReference>
<dbReference type="Pfam" id="PF00326">
    <property type="entry name" value="Peptidase_S9"/>
    <property type="match status" value="1"/>
</dbReference>
<name>A0A841HFB0_9GAMM</name>
<evidence type="ECO:0000259" key="3">
    <source>
        <dbReference type="Pfam" id="PF00326"/>
    </source>
</evidence>
<dbReference type="Proteomes" id="UP000588068">
    <property type="component" value="Unassembled WGS sequence"/>
</dbReference>
<sequence length="658" mass="71068">MRGTWTAAIVFLFTFGQAGAAPPPRVEAFGRIPSVESVVVSPGGTLLAWADSSTGKQQVVMFDVDRGAEKRRLTMPADSKLRDLDWHDDETLLVSLSFTHSVGSRALDKYEWRRTLAVDTGGGDMRMLLMDGTRSLTTGSRLLALRTSKPKTVMMATWDFAATKYTEEIGSRLRGGRKDDGWVLSLFEVSTITGKGTRVEMGGPYTADWVLDLNGQAIGRTEWEPERSLFRVLHKRGDTWNEIHKLEDGTTLGIAGLSRDGKSLVAVGPNGLSRSALWEIALDGSGAKLLLEDPVNDIEHIVLDGYNWQPVAASVGGADPVRRWLDSDAEARHKALSKTFGGLSVSIQTRDSTNTRVIARVGSPSTPTTYYLVDFAKGKADIVGEDYPELAGVTLGQVQVLSYKSRDGVDIPAYLTVPAGLEQNKLPLVVLPHGGPQARDELAFDWMAQFIASRGYAVLQPQFRGSTGFGESFRLAGYRQWGGVMQNDVTDGVKAMIDQGIVDPRRVCIVGASYGGYAALAGAAFTPELYACAVSINGVTDLPGMLGHALKRSGEESNTVAYWTSHIGSAQDPLVIGRSPARSAQTIQAPVLLIHGTDDTIVPIMQSQLMASALKGAGKSYAFAKLDGEDHALSRSETRMRVLQELEGFLGKFLSPSN</sequence>
<evidence type="ECO:0000313" key="4">
    <source>
        <dbReference type="EMBL" id="MBB6091373.1"/>
    </source>
</evidence>